<dbReference type="GO" id="GO:0006352">
    <property type="term" value="P:DNA-templated transcription initiation"/>
    <property type="evidence" value="ECO:0007669"/>
    <property type="project" value="InterPro"/>
</dbReference>
<gene>
    <name evidence="9" type="ORF">M9978_00255</name>
</gene>
<dbReference type="Gene3D" id="1.10.1740.10">
    <property type="match status" value="1"/>
</dbReference>
<reference evidence="9" key="1">
    <citation type="submission" date="2022-05" db="EMBL/GenBank/DDBJ databases">
        <title>Sphingomonas sp. strain MG17 Genome sequencing and assembly.</title>
        <authorList>
            <person name="Kim I."/>
        </authorList>
    </citation>
    <scope>NUCLEOTIDE SEQUENCE</scope>
    <source>
        <strain evidence="9">MG17</strain>
    </source>
</reference>
<dbReference type="PROSITE" id="PS01063">
    <property type="entry name" value="SIGMA70_ECF"/>
    <property type="match status" value="1"/>
</dbReference>
<evidence type="ECO:0000256" key="3">
    <source>
        <dbReference type="ARBA" id="ARBA00023082"/>
    </source>
</evidence>
<comment type="similarity">
    <text evidence="1 6">Belongs to the sigma-70 factor family. ECF subfamily.</text>
</comment>
<feature type="domain" description="RNA polymerase sigma-70 region 4" evidence="8">
    <location>
        <begin position="135"/>
        <end position="184"/>
    </location>
</feature>
<dbReference type="InterPro" id="IPR000838">
    <property type="entry name" value="RNA_pol_sigma70_ECF_CS"/>
</dbReference>
<dbReference type="SUPFAM" id="SSF88946">
    <property type="entry name" value="Sigma2 domain of RNA polymerase sigma factors"/>
    <property type="match status" value="1"/>
</dbReference>
<keyword evidence="2 6" id="KW-0805">Transcription regulation</keyword>
<dbReference type="Proteomes" id="UP001139451">
    <property type="component" value="Unassembled WGS sequence"/>
</dbReference>
<keyword evidence="4 6" id="KW-0238">DNA-binding</keyword>
<organism evidence="9 10">
    <name type="scientific">Sphingomonas tagetis</name>
    <dbReference type="NCBI Taxonomy" id="2949092"/>
    <lineage>
        <taxon>Bacteria</taxon>
        <taxon>Pseudomonadati</taxon>
        <taxon>Pseudomonadota</taxon>
        <taxon>Alphaproteobacteria</taxon>
        <taxon>Sphingomonadales</taxon>
        <taxon>Sphingomonadaceae</taxon>
        <taxon>Sphingomonas</taxon>
    </lineage>
</organism>
<evidence type="ECO:0000256" key="4">
    <source>
        <dbReference type="ARBA" id="ARBA00023125"/>
    </source>
</evidence>
<protein>
    <recommendedName>
        <fullName evidence="6">RNA polymerase sigma factor</fullName>
    </recommendedName>
</protein>
<sequence length="189" mass="20971">MAGDIPSQSDRERLTAALSRVAAGERAALREVHDLTAAKLFGVCLRISHDREAAEDILQDVYLKVWNRAGRFDAARASPITWLCAIARNTAIDWRRANGGPTLVSDDHAAEIADDRATAPERIEAMQERARIFHCLDSLELRQGGAIRSAFFDGLTYVQLAERMKVPLGTMKSWVRRGLLQLRECLGDG</sequence>
<name>A0A9X2HGP8_9SPHN</name>
<dbReference type="PANTHER" id="PTHR43133:SF62">
    <property type="entry name" value="RNA POLYMERASE SIGMA FACTOR SIGZ"/>
    <property type="match status" value="1"/>
</dbReference>
<dbReference type="InterPro" id="IPR036388">
    <property type="entry name" value="WH-like_DNA-bd_sf"/>
</dbReference>
<comment type="caution">
    <text evidence="9">The sequence shown here is derived from an EMBL/GenBank/DDBJ whole genome shotgun (WGS) entry which is preliminary data.</text>
</comment>
<evidence type="ECO:0000256" key="1">
    <source>
        <dbReference type="ARBA" id="ARBA00010641"/>
    </source>
</evidence>
<evidence type="ECO:0000256" key="6">
    <source>
        <dbReference type="RuleBase" id="RU000716"/>
    </source>
</evidence>
<dbReference type="InterPro" id="IPR039425">
    <property type="entry name" value="RNA_pol_sigma-70-like"/>
</dbReference>
<feature type="domain" description="RNA polymerase sigma-70 region 2" evidence="7">
    <location>
        <begin position="39"/>
        <end position="98"/>
    </location>
</feature>
<dbReference type="InterPro" id="IPR013325">
    <property type="entry name" value="RNA_pol_sigma_r2"/>
</dbReference>
<dbReference type="Pfam" id="PF04542">
    <property type="entry name" value="Sigma70_r2"/>
    <property type="match status" value="1"/>
</dbReference>
<dbReference type="EMBL" id="JAMLDX010000001">
    <property type="protein sequence ID" value="MCP3728849.1"/>
    <property type="molecule type" value="Genomic_DNA"/>
</dbReference>
<keyword evidence="5 6" id="KW-0804">Transcription</keyword>
<dbReference type="InterPro" id="IPR013324">
    <property type="entry name" value="RNA_pol_sigma_r3/r4-like"/>
</dbReference>
<evidence type="ECO:0000259" key="8">
    <source>
        <dbReference type="Pfam" id="PF04545"/>
    </source>
</evidence>
<dbReference type="InterPro" id="IPR014284">
    <property type="entry name" value="RNA_pol_sigma-70_dom"/>
</dbReference>
<keyword evidence="10" id="KW-1185">Reference proteome</keyword>
<dbReference type="PANTHER" id="PTHR43133">
    <property type="entry name" value="RNA POLYMERASE ECF-TYPE SIGMA FACTO"/>
    <property type="match status" value="1"/>
</dbReference>
<dbReference type="InterPro" id="IPR007630">
    <property type="entry name" value="RNA_pol_sigma70_r4"/>
</dbReference>
<evidence type="ECO:0000313" key="9">
    <source>
        <dbReference type="EMBL" id="MCP3728849.1"/>
    </source>
</evidence>
<dbReference type="Pfam" id="PF04545">
    <property type="entry name" value="Sigma70_r4"/>
    <property type="match status" value="1"/>
</dbReference>
<evidence type="ECO:0000259" key="7">
    <source>
        <dbReference type="Pfam" id="PF04542"/>
    </source>
</evidence>
<accession>A0A9X2HGP8</accession>
<evidence type="ECO:0000256" key="5">
    <source>
        <dbReference type="ARBA" id="ARBA00023163"/>
    </source>
</evidence>
<keyword evidence="3 6" id="KW-0731">Sigma factor</keyword>
<evidence type="ECO:0000313" key="10">
    <source>
        <dbReference type="Proteomes" id="UP001139451"/>
    </source>
</evidence>
<dbReference type="InterPro" id="IPR007627">
    <property type="entry name" value="RNA_pol_sigma70_r2"/>
</dbReference>
<dbReference type="CDD" id="cd06171">
    <property type="entry name" value="Sigma70_r4"/>
    <property type="match status" value="1"/>
</dbReference>
<dbReference type="NCBIfam" id="TIGR02937">
    <property type="entry name" value="sigma70-ECF"/>
    <property type="match status" value="1"/>
</dbReference>
<evidence type="ECO:0000256" key="2">
    <source>
        <dbReference type="ARBA" id="ARBA00023015"/>
    </source>
</evidence>
<dbReference type="GO" id="GO:0003677">
    <property type="term" value="F:DNA binding"/>
    <property type="evidence" value="ECO:0007669"/>
    <property type="project" value="UniProtKB-KW"/>
</dbReference>
<dbReference type="GO" id="GO:0016987">
    <property type="term" value="F:sigma factor activity"/>
    <property type="evidence" value="ECO:0007669"/>
    <property type="project" value="UniProtKB-KW"/>
</dbReference>
<dbReference type="SUPFAM" id="SSF88659">
    <property type="entry name" value="Sigma3 and sigma4 domains of RNA polymerase sigma factors"/>
    <property type="match status" value="1"/>
</dbReference>
<dbReference type="Gene3D" id="1.10.10.10">
    <property type="entry name" value="Winged helix-like DNA-binding domain superfamily/Winged helix DNA-binding domain"/>
    <property type="match status" value="1"/>
</dbReference>
<dbReference type="AlphaFoldDB" id="A0A9X2HGP8"/>
<proteinExistence type="inferred from homology"/>